<sequence length="462" mass="51597">MVLKVEIISGETIKPSSPTPLHLKSYRLSWIDQGNMPHPPISLLLFYSGANADPVEQRGSLKKSLSETLTRFYPLAGKIKDNLTIQCDDYGAYYLETRVNCQLSQVLTNPEANTLKKFLPSYDLHFRSGSSGSTTNNELDLKDLIQLVIQVNVFDCGGMAIGISMCHKIGDLASMTTFLDSWARTSCRGTNSTADDQEMVTPYFYSASLFPPKKTLASCPFKKLSVRNKHVTRRFVFDASRIAALKARATNPLYVNNPTRVETVTALIWKCASRVGIKKSSESATRQSVAFVPVNLRGRRIPPMPEHLIGNLVQLAVASKSTTAGASAKQEDLSYLVQLVRDGISKIDNDRVKEIQGYSDGGFGEFFREVYGRYRKGEVDLNTVISWCRFPFYEADFGWGKPHWVCCVQMEGKNVHILMDTKDGNGVEAWVTFGNQYEMDDFSSLIDCEFEISAETQRNSAT</sequence>
<dbReference type="GO" id="GO:0016746">
    <property type="term" value="F:acyltransferase activity"/>
    <property type="evidence" value="ECO:0007669"/>
    <property type="project" value="UniProtKB-KW"/>
</dbReference>
<gene>
    <name evidence="4" type="ORF">C5167_051158</name>
</gene>
<evidence type="ECO:0000256" key="3">
    <source>
        <dbReference type="ARBA" id="ARBA00023315"/>
    </source>
</evidence>
<dbReference type="InterPro" id="IPR023213">
    <property type="entry name" value="CAT-like_dom_sf"/>
</dbReference>
<reference evidence="4 5" key="1">
    <citation type="journal article" date="2018" name="Science">
        <title>The opium poppy genome and morphinan production.</title>
        <authorList>
            <person name="Guo L."/>
            <person name="Winzer T."/>
            <person name="Yang X."/>
            <person name="Li Y."/>
            <person name="Ning Z."/>
            <person name="He Z."/>
            <person name="Teodor R."/>
            <person name="Lu Y."/>
            <person name="Bowser T.A."/>
            <person name="Graham I.A."/>
            <person name="Ye K."/>
        </authorList>
    </citation>
    <scope>NUCLEOTIDE SEQUENCE [LARGE SCALE GENOMIC DNA]</scope>
    <source>
        <strain evidence="5">cv. HN1</strain>
        <tissue evidence="4">Leaves</tissue>
    </source>
</reference>
<proteinExistence type="inferred from homology"/>
<dbReference type="PANTHER" id="PTHR31623:SF17">
    <property type="entry name" value="F21J9.9"/>
    <property type="match status" value="1"/>
</dbReference>
<dbReference type="AlphaFoldDB" id="A0A4Y7KS87"/>
<name>A0A4Y7KS87_PAPSO</name>
<keyword evidence="5" id="KW-1185">Reference proteome</keyword>
<dbReference type="OrthoDB" id="671439at2759"/>
<dbReference type="Gramene" id="RZC75677">
    <property type="protein sequence ID" value="RZC75677"/>
    <property type="gene ID" value="C5167_051158"/>
</dbReference>
<comment type="similarity">
    <text evidence="1">Belongs to the plant acyltransferase family.</text>
</comment>
<dbReference type="Gene3D" id="3.30.559.10">
    <property type="entry name" value="Chloramphenicol acetyltransferase-like domain"/>
    <property type="match status" value="2"/>
</dbReference>
<dbReference type="Proteomes" id="UP000316621">
    <property type="component" value="Chromosome 8"/>
</dbReference>
<evidence type="ECO:0000313" key="4">
    <source>
        <dbReference type="EMBL" id="RZC75677.1"/>
    </source>
</evidence>
<keyword evidence="3" id="KW-0012">Acyltransferase</keyword>
<accession>A0A4Y7KS87</accession>
<dbReference type="EMBL" id="CM010722">
    <property type="protein sequence ID" value="RZC75677.1"/>
    <property type="molecule type" value="Genomic_DNA"/>
</dbReference>
<evidence type="ECO:0000256" key="1">
    <source>
        <dbReference type="ARBA" id="ARBA00009861"/>
    </source>
</evidence>
<protein>
    <submittedName>
        <fullName evidence="4">Uncharacterized protein</fullName>
    </submittedName>
</protein>
<dbReference type="PANTHER" id="PTHR31623">
    <property type="entry name" value="F21J9.9"/>
    <property type="match status" value="1"/>
</dbReference>
<dbReference type="OMA" id="TIQCDDY"/>
<dbReference type="Pfam" id="PF02458">
    <property type="entry name" value="Transferase"/>
    <property type="match status" value="1"/>
</dbReference>
<organism evidence="4 5">
    <name type="scientific">Papaver somniferum</name>
    <name type="common">Opium poppy</name>
    <dbReference type="NCBI Taxonomy" id="3469"/>
    <lineage>
        <taxon>Eukaryota</taxon>
        <taxon>Viridiplantae</taxon>
        <taxon>Streptophyta</taxon>
        <taxon>Embryophyta</taxon>
        <taxon>Tracheophyta</taxon>
        <taxon>Spermatophyta</taxon>
        <taxon>Magnoliopsida</taxon>
        <taxon>Ranunculales</taxon>
        <taxon>Papaveraceae</taxon>
        <taxon>Papaveroideae</taxon>
        <taxon>Papaver</taxon>
    </lineage>
</organism>
<evidence type="ECO:0000256" key="2">
    <source>
        <dbReference type="ARBA" id="ARBA00022679"/>
    </source>
</evidence>
<evidence type="ECO:0000313" key="5">
    <source>
        <dbReference type="Proteomes" id="UP000316621"/>
    </source>
</evidence>
<keyword evidence="2" id="KW-0808">Transferase</keyword>